<protein>
    <submittedName>
        <fullName evidence="1">Uncharacterized protein</fullName>
    </submittedName>
</protein>
<dbReference type="AlphaFoldDB" id="A0A225E149"/>
<gene>
    <name evidence="1" type="ORF">FRUB_02808</name>
</gene>
<proteinExistence type="predicted"/>
<dbReference type="Proteomes" id="UP000214646">
    <property type="component" value="Unassembled WGS sequence"/>
</dbReference>
<accession>A0A225E149</accession>
<evidence type="ECO:0000313" key="1">
    <source>
        <dbReference type="EMBL" id="OWK43209.1"/>
    </source>
</evidence>
<comment type="caution">
    <text evidence="1">The sequence shown here is derived from an EMBL/GenBank/DDBJ whole genome shotgun (WGS) entry which is preliminary data.</text>
</comment>
<reference evidence="2" key="1">
    <citation type="submission" date="2017-06" db="EMBL/GenBank/DDBJ databases">
        <title>Genome analysis of Fimbriiglobus ruber SP5, the first member of the order Planctomycetales with confirmed chitinolytic capability.</title>
        <authorList>
            <person name="Ravin N.V."/>
            <person name="Rakitin A.L."/>
            <person name="Ivanova A.A."/>
            <person name="Beletsky A.V."/>
            <person name="Kulichevskaya I.S."/>
            <person name="Mardanov A.V."/>
            <person name="Dedysh S.N."/>
        </authorList>
    </citation>
    <scope>NUCLEOTIDE SEQUENCE [LARGE SCALE GENOMIC DNA]</scope>
    <source>
        <strain evidence="2">SP5</strain>
    </source>
</reference>
<organism evidence="1 2">
    <name type="scientific">Fimbriiglobus ruber</name>
    <dbReference type="NCBI Taxonomy" id="1908690"/>
    <lineage>
        <taxon>Bacteria</taxon>
        <taxon>Pseudomonadati</taxon>
        <taxon>Planctomycetota</taxon>
        <taxon>Planctomycetia</taxon>
        <taxon>Gemmatales</taxon>
        <taxon>Gemmataceae</taxon>
        <taxon>Fimbriiglobus</taxon>
    </lineage>
</organism>
<keyword evidence="2" id="KW-1185">Reference proteome</keyword>
<sequence>MPRVEDGGSANWDGAAVAVAPGAVGVVDPSAAGDGTKTMEAAGCEVPAMG</sequence>
<evidence type="ECO:0000313" key="2">
    <source>
        <dbReference type="Proteomes" id="UP000214646"/>
    </source>
</evidence>
<dbReference type="EMBL" id="NIDE01000004">
    <property type="protein sequence ID" value="OWK43209.1"/>
    <property type="molecule type" value="Genomic_DNA"/>
</dbReference>
<name>A0A225E149_9BACT</name>